<dbReference type="SUPFAM" id="SSF53448">
    <property type="entry name" value="Nucleotide-diphospho-sugar transferases"/>
    <property type="match status" value="1"/>
</dbReference>
<organism evidence="2">
    <name type="scientific">viral metagenome</name>
    <dbReference type="NCBI Taxonomy" id="1070528"/>
    <lineage>
        <taxon>unclassified sequences</taxon>
        <taxon>metagenomes</taxon>
        <taxon>organismal metagenomes</taxon>
    </lineage>
</organism>
<dbReference type="Gene3D" id="3.90.550.10">
    <property type="entry name" value="Spore Coat Polysaccharide Biosynthesis Protein SpsA, Chain A"/>
    <property type="match status" value="1"/>
</dbReference>
<feature type="domain" description="Glycosyltransferase 2-like" evidence="1">
    <location>
        <begin position="4"/>
        <end position="112"/>
    </location>
</feature>
<dbReference type="AlphaFoldDB" id="A0A6M3ISK2"/>
<accession>A0A6M3ISK2</accession>
<dbReference type="InterPro" id="IPR001173">
    <property type="entry name" value="Glyco_trans_2-like"/>
</dbReference>
<dbReference type="EMBL" id="MT141413">
    <property type="protein sequence ID" value="QJA60550.1"/>
    <property type="molecule type" value="Genomic_DNA"/>
</dbReference>
<evidence type="ECO:0000313" key="2">
    <source>
        <dbReference type="EMBL" id="QJA60550.1"/>
    </source>
</evidence>
<gene>
    <name evidence="2" type="ORF">MM415B01091_0002</name>
</gene>
<protein>
    <submittedName>
        <fullName evidence="2">Putative glycosyltransferase</fullName>
    </submittedName>
</protein>
<evidence type="ECO:0000259" key="1">
    <source>
        <dbReference type="Pfam" id="PF00535"/>
    </source>
</evidence>
<sequence length="227" mass="25285">MKVSLVMITMNRVEIVKHTMGVILNNAGHDFELLVADNGSTDGVIEYIESLHPKVHLINGENKGVACALNELIKCSSADLVCHIGNDIIMTGGWLKSLVYHHESIVSTGVCAIHTVEVLPPLSTIGGLGVHLSKIVFGPKAYRRKVVGKTAYKAFSKYGFEDSDLSLRLYYAGYYNYYVPGMKGNHVGHDMETDSEYRRMKTRELAKSHIGFVESVNEYKNHDMSKY</sequence>
<dbReference type="GO" id="GO:0016740">
    <property type="term" value="F:transferase activity"/>
    <property type="evidence" value="ECO:0007669"/>
    <property type="project" value="UniProtKB-KW"/>
</dbReference>
<name>A0A6M3ISK2_9ZZZZ</name>
<reference evidence="2" key="1">
    <citation type="submission" date="2020-03" db="EMBL/GenBank/DDBJ databases">
        <title>The deep terrestrial virosphere.</title>
        <authorList>
            <person name="Holmfeldt K."/>
            <person name="Nilsson E."/>
            <person name="Simone D."/>
            <person name="Lopez-Fernandez M."/>
            <person name="Wu X."/>
            <person name="de Brujin I."/>
            <person name="Lundin D."/>
            <person name="Andersson A."/>
            <person name="Bertilsson S."/>
            <person name="Dopson M."/>
        </authorList>
    </citation>
    <scope>NUCLEOTIDE SEQUENCE</scope>
    <source>
        <strain evidence="2">MM415B01091</strain>
    </source>
</reference>
<keyword evidence="2" id="KW-0808">Transferase</keyword>
<dbReference type="PANTHER" id="PTHR43179">
    <property type="entry name" value="RHAMNOSYLTRANSFERASE WBBL"/>
    <property type="match status" value="1"/>
</dbReference>
<dbReference type="Pfam" id="PF00535">
    <property type="entry name" value="Glycos_transf_2"/>
    <property type="match status" value="1"/>
</dbReference>
<dbReference type="PANTHER" id="PTHR43179:SF7">
    <property type="entry name" value="RHAMNOSYLTRANSFERASE WBBL"/>
    <property type="match status" value="1"/>
</dbReference>
<dbReference type="InterPro" id="IPR029044">
    <property type="entry name" value="Nucleotide-diphossugar_trans"/>
</dbReference>
<proteinExistence type="predicted"/>